<dbReference type="SMR" id="A0A5M7BKX6"/>
<proteinExistence type="predicted"/>
<dbReference type="OrthoDB" id="2989229at2"/>
<dbReference type="AlphaFoldDB" id="A0A5M7BKX6"/>
<dbReference type="Gene3D" id="1.10.3210.10">
    <property type="entry name" value="Hypothetical protein af1432"/>
    <property type="match status" value="1"/>
</dbReference>
<dbReference type="NCBIfam" id="TIGR00277">
    <property type="entry name" value="HDIG"/>
    <property type="match status" value="1"/>
</dbReference>
<organism evidence="2 3">
    <name type="scientific">Saccharopolyspora hirsuta</name>
    <dbReference type="NCBI Taxonomy" id="1837"/>
    <lineage>
        <taxon>Bacteria</taxon>
        <taxon>Bacillati</taxon>
        <taxon>Actinomycetota</taxon>
        <taxon>Actinomycetes</taxon>
        <taxon>Pseudonocardiales</taxon>
        <taxon>Pseudonocardiaceae</taxon>
        <taxon>Saccharopolyspora</taxon>
    </lineage>
</organism>
<dbReference type="InterPro" id="IPR006675">
    <property type="entry name" value="HDIG_dom"/>
</dbReference>
<evidence type="ECO:0000313" key="3">
    <source>
        <dbReference type="Proteomes" id="UP000323946"/>
    </source>
</evidence>
<name>A0A5M7BKX6_SACHI</name>
<protein>
    <submittedName>
        <fullName evidence="2">HD domain-containing protein</fullName>
    </submittedName>
</protein>
<dbReference type="CDD" id="cd00077">
    <property type="entry name" value="HDc"/>
    <property type="match status" value="1"/>
</dbReference>
<comment type="caution">
    <text evidence="2">The sequence shown here is derived from an EMBL/GenBank/DDBJ whole genome shotgun (WGS) entry which is preliminary data.</text>
</comment>
<dbReference type="SUPFAM" id="SSF109604">
    <property type="entry name" value="HD-domain/PDEase-like"/>
    <property type="match status" value="1"/>
</dbReference>
<gene>
    <name evidence="2" type="ORF">F1721_24970</name>
</gene>
<feature type="domain" description="HD" evidence="1">
    <location>
        <begin position="23"/>
        <end position="99"/>
    </location>
</feature>
<evidence type="ECO:0000313" key="2">
    <source>
        <dbReference type="EMBL" id="KAA5829570.1"/>
    </source>
</evidence>
<accession>A0A5M7BKX6</accession>
<keyword evidence="3" id="KW-1185">Reference proteome</keyword>
<dbReference type="EMBL" id="VWPH01000012">
    <property type="protein sequence ID" value="KAA5829570.1"/>
    <property type="molecule type" value="Genomic_DNA"/>
</dbReference>
<dbReference type="Pfam" id="PF01966">
    <property type="entry name" value="HD"/>
    <property type="match status" value="1"/>
</dbReference>
<dbReference type="Proteomes" id="UP000323946">
    <property type="component" value="Unassembled WGS sequence"/>
</dbReference>
<evidence type="ECO:0000259" key="1">
    <source>
        <dbReference type="Pfam" id="PF01966"/>
    </source>
</evidence>
<dbReference type="InterPro" id="IPR006674">
    <property type="entry name" value="HD_domain"/>
</dbReference>
<reference evidence="2 3" key="1">
    <citation type="submission" date="2019-09" db="EMBL/GenBank/DDBJ databases">
        <title>Draft genome sequence of the thermophilic Saccharopolyspora hirsuta VKM Ac-666T.</title>
        <authorList>
            <person name="Lobastova T.G."/>
            <person name="Fokina V."/>
            <person name="Bragin E.Y."/>
            <person name="Shtratnikova V.Y."/>
            <person name="Starodumova I.P."/>
            <person name="Tarlachkov S.V."/>
            <person name="Donova M.V."/>
        </authorList>
    </citation>
    <scope>NUCLEOTIDE SEQUENCE [LARGE SCALE GENOMIC DNA]</scope>
    <source>
        <strain evidence="2 3">VKM Ac-666</strain>
    </source>
</reference>
<dbReference type="InterPro" id="IPR003607">
    <property type="entry name" value="HD/PDEase_dom"/>
</dbReference>
<sequence length="183" mass="20276">MELAQRAAEIAEHFVAPLGRRWLHVQAVAARAAELSPAVPPQDRDVLVAAAWLHDIGYSPEIGHTHFHPLDGARWLQKQGWSAEVVNLVAHHSGARFEAAERGMSQELAEFPFEDSPLLDALVAADLTTGPGGERYSYAERIDEILSRYAPDDPVHRTWVKARPVLAEAVDRTAKRLAEVQPR</sequence>